<protein>
    <submittedName>
        <fullName evidence="7">Dermatopontin-like</fullName>
    </submittedName>
</protein>
<keyword evidence="3" id="KW-0964">Secreted</keyword>
<organism evidence="6 7">
    <name type="scientific">Branchiostoma belcheri</name>
    <name type="common">Amphioxus</name>
    <dbReference type="NCBI Taxonomy" id="7741"/>
    <lineage>
        <taxon>Eukaryota</taxon>
        <taxon>Metazoa</taxon>
        <taxon>Chordata</taxon>
        <taxon>Cephalochordata</taxon>
        <taxon>Leptocardii</taxon>
        <taxon>Amphioxiformes</taxon>
        <taxon>Branchiostomatidae</taxon>
        <taxon>Branchiostoma</taxon>
    </lineage>
</organism>
<evidence type="ECO:0000256" key="4">
    <source>
        <dbReference type="ARBA" id="ARBA00023157"/>
    </source>
</evidence>
<gene>
    <name evidence="7" type="primary">LOC109478490</name>
</gene>
<dbReference type="GO" id="GO:0030199">
    <property type="term" value="P:collagen fibril organization"/>
    <property type="evidence" value="ECO:0007669"/>
    <property type="project" value="TreeGrafter"/>
</dbReference>
<dbReference type="PANTHER" id="PTHR15040:SF1">
    <property type="entry name" value="DERMATOPONTIN-LIKE ISOFORM X1"/>
    <property type="match status" value="1"/>
</dbReference>
<evidence type="ECO:0000256" key="2">
    <source>
        <dbReference type="ARBA" id="ARBA00008712"/>
    </source>
</evidence>
<proteinExistence type="inferred from homology"/>
<evidence type="ECO:0000256" key="3">
    <source>
        <dbReference type="ARBA" id="ARBA00022525"/>
    </source>
</evidence>
<dbReference type="KEGG" id="bbel:109478490"/>
<accession>A0A6P4ZNM4</accession>
<dbReference type="AlphaFoldDB" id="A0A6P4ZNM4"/>
<keyword evidence="4" id="KW-1015">Disulfide bond</keyword>
<sequence length="231" mass="26166">MLVTFVILILLAVANVTPFVREGKEVLSNHPRSRARRHVAELSIPEATTDVSGLTTTAGPKENCSTADDETKFGDPFTLECAEQQIFSSVKSSYCSSLSDRAWTFRCKGVRGEDKLLDECFWSPFINDFGGFISFQCPFNSLVTGFYSTFRADRKDRRWKVKCCTPGSYLVYNCLTSLPANEWNDVMDFSSPSAYYMRGIRSGVSAGKRDRRYQFDLCKLKKPDTQNRYHG</sequence>
<dbReference type="Pfam" id="PF14704">
    <property type="entry name" value="DERM"/>
    <property type="match status" value="1"/>
</dbReference>
<comment type="subcellular location">
    <subcellularLocation>
        <location evidence="1">Secreted</location>
    </subcellularLocation>
</comment>
<evidence type="ECO:0000256" key="1">
    <source>
        <dbReference type="ARBA" id="ARBA00004613"/>
    </source>
</evidence>
<reference evidence="7" key="1">
    <citation type="submission" date="2025-08" db="UniProtKB">
        <authorList>
            <consortium name="RefSeq"/>
        </authorList>
    </citation>
    <scope>IDENTIFICATION</scope>
    <source>
        <tissue evidence="7">Gonad</tissue>
    </source>
</reference>
<feature type="signal peptide" evidence="5">
    <location>
        <begin position="1"/>
        <end position="16"/>
    </location>
</feature>
<feature type="chain" id="PRO_5028311091" evidence="5">
    <location>
        <begin position="17"/>
        <end position="231"/>
    </location>
</feature>
<evidence type="ECO:0000256" key="5">
    <source>
        <dbReference type="SAM" id="SignalP"/>
    </source>
</evidence>
<evidence type="ECO:0000313" key="7">
    <source>
        <dbReference type="RefSeq" id="XP_019635619.1"/>
    </source>
</evidence>
<dbReference type="RefSeq" id="XP_019635619.1">
    <property type="nucleotide sequence ID" value="XM_019780060.1"/>
</dbReference>
<dbReference type="GeneID" id="109478490"/>
<dbReference type="GO" id="GO:0031012">
    <property type="term" value="C:extracellular matrix"/>
    <property type="evidence" value="ECO:0007669"/>
    <property type="project" value="TreeGrafter"/>
</dbReference>
<keyword evidence="6" id="KW-1185">Reference proteome</keyword>
<comment type="similarity">
    <text evidence="2">Belongs to the dermatopontin family.</text>
</comment>
<dbReference type="GO" id="GO:0005615">
    <property type="term" value="C:extracellular space"/>
    <property type="evidence" value="ECO:0007669"/>
    <property type="project" value="TreeGrafter"/>
</dbReference>
<dbReference type="Proteomes" id="UP000515135">
    <property type="component" value="Unplaced"/>
</dbReference>
<dbReference type="PANTHER" id="PTHR15040">
    <property type="entry name" value="DERMATOPONTIN-RELATED"/>
    <property type="match status" value="1"/>
</dbReference>
<dbReference type="InterPro" id="IPR026645">
    <property type="entry name" value="Dermatopontin"/>
</dbReference>
<evidence type="ECO:0000313" key="6">
    <source>
        <dbReference type="Proteomes" id="UP000515135"/>
    </source>
</evidence>
<dbReference type="OrthoDB" id="10010705at2759"/>
<name>A0A6P4ZNM4_BRABE</name>
<keyword evidence="5" id="KW-0732">Signal</keyword>